<evidence type="ECO:0000256" key="1">
    <source>
        <dbReference type="SAM" id="MobiDB-lite"/>
    </source>
</evidence>
<feature type="region of interest" description="Disordered" evidence="1">
    <location>
        <begin position="1"/>
        <end position="117"/>
    </location>
</feature>
<dbReference type="OrthoDB" id="3800150at2759"/>
<reference evidence="2" key="1">
    <citation type="journal article" date="2020" name="Stud. Mycol.">
        <title>101 Dothideomycetes genomes: a test case for predicting lifestyles and emergence of pathogens.</title>
        <authorList>
            <person name="Haridas S."/>
            <person name="Albert R."/>
            <person name="Binder M."/>
            <person name="Bloem J."/>
            <person name="Labutti K."/>
            <person name="Salamov A."/>
            <person name="Andreopoulos B."/>
            <person name="Baker S."/>
            <person name="Barry K."/>
            <person name="Bills G."/>
            <person name="Bluhm B."/>
            <person name="Cannon C."/>
            <person name="Castanera R."/>
            <person name="Culley D."/>
            <person name="Daum C."/>
            <person name="Ezra D."/>
            <person name="Gonzalez J."/>
            <person name="Henrissat B."/>
            <person name="Kuo A."/>
            <person name="Liang C."/>
            <person name="Lipzen A."/>
            <person name="Lutzoni F."/>
            <person name="Magnuson J."/>
            <person name="Mondo S."/>
            <person name="Nolan M."/>
            <person name="Ohm R."/>
            <person name="Pangilinan J."/>
            <person name="Park H.-J."/>
            <person name="Ramirez L."/>
            <person name="Alfaro M."/>
            <person name="Sun H."/>
            <person name="Tritt A."/>
            <person name="Yoshinaga Y."/>
            <person name="Zwiers L.-H."/>
            <person name="Turgeon B."/>
            <person name="Goodwin S."/>
            <person name="Spatafora J."/>
            <person name="Crous P."/>
            <person name="Grigoriev I."/>
        </authorList>
    </citation>
    <scope>NUCLEOTIDE SEQUENCE</scope>
    <source>
        <strain evidence="2">CBS 113818</strain>
    </source>
</reference>
<protein>
    <submittedName>
        <fullName evidence="2">Uncharacterized protein</fullName>
    </submittedName>
</protein>
<feature type="region of interest" description="Disordered" evidence="1">
    <location>
        <begin position="264"/>
        <end position="355"/>
    </location>
</feature>
<dbReference type="EMBL" id="MU006228">
    <property type="protein sequence ID" value="KAF2825266.1"/>
    <property type="molecule type" value="Genomic_DNA"/>
</dbReference>
<sequence length="550" mass="61492">MYEQSFPQPGAMNFNMPSPSQEFMPVKDDGQELMHMGQPNDHQTRLESSEDDGPIMARRKTQEQVKKRRHHGRDSGDLSLGHPILRHPEKPQKSSPKSAGKQKKPGPKPWATKPITKNDTKAKMELVREIEGLWGKGFIKAFFPRCHRPLVKRGKSGKRSGYRHHEANPMNWLPSVLKAILNLAKLTDDKEWLKKAMNVVVRHRIKHTGNRKPQLVTTDFDVIEDMLVKEWDVAYSFSIRYKHLLVHQKEEEEDEENIDHILQAGSDHDESGQDNNDEDDVGDQEDDNDSSDDQDQGRGGISGKYLQSSGYTPASTFISPSPAGRNAKPRKETPIKQSHGKQSPPPQQPGIYGYGAHMPGYIPQFDHWGRPVPMPMAMANFGRGPGPGGYPGGYNGYGGGHGGNGGYGLGLPPHGGDDRQGSQQPLARGMPQYPHPHHAMTPAPSIPDSDYSAHGNNLQRSHDSPFMQGYPNSYQDRRPKIKRESPPVDERPMPVQDMVAPPNDLADQDNEDDDEDDGDDHTNLEAQLEAAKIRLRIAKIKAKMGRRKKS</sequence>
<dbReference type="AlphaFoldDB" id="A0A6A6ZWQ2"/>
<feature type="compositionally biased region" description="Basic and acidic residues" evidence="1">
    <location>
        <begin position="475"/>
        <end position="492"/>
    </location>
</feature>
<gene>
    <name evidence="2" type="ORF">CC86DRAFT_41067</name>
</gene>
<evidence type="ECO:0000313" key="3">
    <source>
        <dbReference type="Proteomes" id="UP000799424"/>
    </source>
</evidence>
<feature type="compositionally biased region" description="Acidic residues" evidence="1">
    <location>
        <begin position="275"/>
        <end position="294"/>
    </location>
</feature>
<feature type="compositionally biased region" description="Acidic residues" evidence="1">
    <location>
        <begin position="506"/>
        <end position="519"/>
    </location>
</feature>
<dbReference type="Proteomes" id="UP000799424">
    <property type="component" value="Unassembled WGS sequence"/>
</dbReference>
<keyword evidence="3" id="KW-1185">Reference proteome</keyword>
<evidence type="ECO:0000313" key="2">
    <source>
        <dbReference type="EMBL" id="KAF2825266.1"/>
    </source>
</evidence>
<accession>A0A6A6ZWQ2</accession>
<feature type="region of interest" description="Disordered" evidence="1">
    <location>
        <begin position="405"/>
        <end position="524"/>
    </location>
</feature>
<feature type="compositionally biased region" description="Polar residues" evidence="1">
    <location>
        <begin position="305"/>
        <end position="319"/>
    </location>
</feature>
<name>A0A6A6ZWQ2_9PLEO</name>
<proteinExistence type="predicted"/>
<organism evidence="2 3">
    <name type="scientific">Ophiobolus disseminans</name>
    <dbReference type="NCBI Taxonomy" id="1469910"/>
    <lineage>
        <taxon>Eukaryota</taxon>
        <taxon>Fungi</taxon>
        <taxon>Dikarya</taxon>
        <taxon>Ascomycota</taxon>
        <taxon>Pezizomycotina</taxon>
        <taxon>Dothideomycetes</taxon>
        <taxon>Pleosporomycetidae</taxon>
        <taxon>Pleosporales</taxon>
        <taxon>Pleosporineae</taxon>
        <taxon>Phaeosphaeriaceae</taxon>
        <taxon>Ophiobolus</taxon>
    </lineage>
</organism>